<evidence type="ECO:0000313" key="2">
    <source>
        <dbReference type="EMBL" id="KAF2460296.1"/>
    </source>
</evidence>
<dbReference type="Proteomes" id="UP000799766">
    <property type="component" value="Unassembled WGS sequence"/>
</dbReference>
<keyword evidence="3" id="KW-1185">Reference proteome</keyword>
<dbReference type="AlphaFoldDB" id="A0A6A6P8V9"/>
<evidence type="ECO:0000256" key="1">
    <source>
        <dbReference type="SAM" id="MobiDB-lite"/>
    </source>
</evidence>
<accession>A0A6A6P8V9</accession>
<protein>
    <submittedName>
        <fullName evidence="2">Uncharacterized protein</fullName>
    </submittedName>
</protein>
<gene>
    <name evidence="2" type="ORF">BDY21DRAFT_419151</name>
</gene>
<feature type="region of interest" description="Disordered" evidence="1">
    <location>
        <begin position="183"/>
        <end position="214"/>
    </location>
</feature>
<evidence type="ECO:0000313" key="3">
    <source>
        <dbReference type="Proteomes" id="UP000799766"/>
    </source>
</evidence>
<dbReference type="EMBL" id="MU001673">
    <property type="protein sequence ID" value="KAF2460296.1"/>
    <property type="molecule type" value="Genomic_DNA"/>
</dbReference>
<organism evidence="2 3">
    <name type="scientific">Lineolata rhizophorae</name>
    <dbReference type="NCBI Taxonomy" id="578093"/>
    <lineage>
        <taxon>Eukaryota</taxon>
        <taxon>Fungi</taxon>
        <taxon>Dikarya</taxon>
        <taxon>Ascomycota</taxon>
        <taxon>Pezizomycotina</taxon>
        <taxon>Dothideomycetes</taxon>
        <taxon>Dothideomycetes incertae sedis</taxon>
        <taxon>Lineolatales</taxon>
        <taxon>Lineolataceae</taxon>
        <taxon>Lineolata</taxon>
    </lineage>
</organism>
<name>A0A6A6P8V9_9PEZI</name>
<sequence length="214" mass="23883">MLTRSDMSAHLEVTLYSPQATAGRPQFDRADPMPHTYGYFVPTTLATPILLTRQSQEKPVPTVGNVTAFYRPRDEEEWKVVNVTTMSTTRAQIDQTATLNELAEVYIESRDGPDGNFSEHEGAETTASFGFAAGASVVVFDAIVAVVEFRLRAVVSVRGLDLDAHQKQLRMHRCTQRQCEPRHSFETVDNSRKEKHTSDEAVDFKAGDYGNART</sequence>
<proteinExistence type="predicted"/>
<reference evidence="2" key="1">
    <citation type="journal article" date="2020" name="Stud. Mycol.">
        <title>101 Dothideomycetes genomes: a test case for predicting lifestyles and emergence of pathogens.</title>
        <authorList>
            <person name="Haridas S."/>
            <person name="Albert R."/>
            <person name="Binder M."/>
            <person name="Bloem J."/>
            <person name="Labutti K."/>
            <person name="Salamov A."/>
            <person name="Andreopoulos B."/>
            <person name="Baker S."/>
            <person name="Barry K."/>
            <person name="Bills G."/>
            <person name="Bluhm B."/>
            <person name="Cannon C."/>
            <person name="Castanera R."/>
            <person name="Culley D."/>
            <person name="Daum C."/>
            <person name="Ezra D."/>
            <person name="Gonzalez J."/>
            <person name="Henrissat B."/>
            <person name="Kuo A."/>
            <person name="Liang C."/>
            <person name="Lipzen A."/>
            <person name="Lutzoni F."/>
            <person name="Magnuson J."/>
            <person name="Mondo S."/>
            <person name="Nolan M."/>
            <person name="Ohm R."/>
            <person name="Pangilinan J."/>
            <person name="Park H.-J."/>
            <person name="Ramirez L."/>
            <person name="Alfaro M."/>
            <person name="Sun H."/>
            <person name="Tritt A."/>
            <person name="Yoshinaga Y."/>
            <person name="Zwiers L.-H."/>
            <person name="Turgeon B."/>
            <person name="Goodwin S."/>
            <person name="Spatafora J."/>
            <person name="Crous P."/>
            <person name="Grigoriev I."/>
        </authorList>
    </citation>
    <scope>NUCLEOTIDE SEQUENCE</scope>
    <source>
        <strain evidence="2">ATCC 16933</strain>
    </source>
</reference>
<feature type="compositionally biased region" description="Basic and acidic residues" evidence="1">
    <location>
        <begin position="183"/>
        <end position="206"/>
    </location>
</feature>